<dbReference type="OrthoDB" id="3389824at2"/>
<accession>A0A438MDQ0</accession>
<sequence length="109" mass="12011">MAELLVEIHVPLREDPRVSETDYPFPWIDAIEEFLVEMEEQKAVGFFDDGEEFGDVYVFFTGGAEEDVLLRAASRVAALDGVPGGVFAMVTDDEAGEFGLGRRVDLPLA</sequence>
<reference evidence="1 2" key="1">
    <citation type="submission" date="2019-01" db="EMBL/GenBank/DDBJ databases">
        <title>Sequencing the genomes of 1000 actinobacteria strains.</title>
        <authorList>
            <person name="Klenk H.-P."/>
        </authorList>
    </citation>
    <scope>NUCLEOTIDE SEQUENCE [LARGE SCALE GENOMIC DNA]</scope>
    <source>
        <strain evidence="1 2">DSM 43925</strain>
    </source>
</reference>
<evidence type="ECO:0000313" key="1">
    <source>
        <dbReference type="EMBL" id="RVX43748.1"/>
    </source>
</evidence>
<keyword evidence="2" id="KW-1185">Reference proteome</keyword>
<proteinExistence type="predicted"/>
<dbReference type="Proteomes" id="UP000284824">
    <property type="component" value="Unassembled WGS sequence"/>
</dbReference>
<organism evidence="1 2">
    <name type="scientific">Nonomuraea polychroma</name>
    <dbReference type="NCBI Taxonomy" id="46176"/>
    <lineage>
        <taxon>Bacteria</taxon>
        <taxon>Bacillati</taxon>
        <taxon>Actinomycetota</taxon>
        <taxon>Actinomycetes</taxon>
        <taxon>Streptosporangiales</taxon>
        <taxon>Streptosporangiaceae</taxon>
        <taxon>Nonomuraea</taxon>
    </lineage>
</organism>
<dbReference type="EMBL" id="SAUN01000001">
    <property type="protein sequence ID" value="RVX43748.1"/>
    <property type="molecule type" value="Genomic_DNA"/>
</dbReference>
<dbReference type="AlphaFoldDB" id="A0A438MDQ0"/>
<protein>
    <submittedName>
        <fullName evidence="1">Uncharacterized protein</fullName>
    </submittedName>
</protein>
<evidence type="ECO:0000313" key="2">
    <source>
        <dbReference type="Proteomes" id="UP000284824"/>
    </source>
</evidence>
<comment type="caution">
    <text evidence="1">The sequence shown here is derived from an EMBL/GenBank/DDBJ whole genome shotgun (WGS) entry which is preliminary data.</text>
</comment>
<gene>
    <name evidence="1" type="ORF">EDD27_6442</name>
</gene>
<name>A0A438MDQ0_9ACTN</name>
<dbReference type="RefSeq" id="WP_127935627.1">
    <property type="nucleotide sequence ID" value="NZ_SAUN01000001.1"/>
</dbReference>